<evidence type="ECO:0000313" key="3">
    <source>
        <dbReference type="EMBL" id="EPJ40555.1"/>
    </source>
</evidence>
<name>S4MXA6_9ACTN</name>
<keyword evidence="3" id="KW-0378">Hydrolase</keyword>
<dbReference type="GO" id="GO:0005975">
    <property type="term" value="P:carbohydrate metabolic process"/>
    <property type="evidence" value="ECO:0007669"/>
    <property type="project" value="InterPro"/>
</dbReference>
<comment type="caution">
    <text evidence="3">The sequence shown here is derived from an EMBL/GenBank/DDBJ whole genome shotgun (WGS) entry which is preliminary data.</text>
</comment>
<dbReference type="SUPFAM" id="SSF74650">
    <property type="entry name" value="Galactose mutarotase-like"/>
    <property type="match status" value="1"/>
</dbReference>
<organism evidence="3 4">
    <name type="scientific">Streptomyces afghaniensis 772</name>
    <dbReference type="NCBI Taxonomy" id="1283301"/>
    <lineage>
        <taxon>Bacteria</taxon>
        <taxon>Bacillati</taxon>
        <taxon>Actinomycetota</taxon>
        <taxon>Actinomycetes</taxon>
        <taxon>Kitasatosporales</taxon>
        <taxon>Streptomycetaceae</taxon>
        <taxon>Streptomyces</taxon>
    </lineage>
</organism>
<dbReference type="Gene3D" id="2.70.98.40">
    <property type="entry name" value="Glycoside hydrolase, family 65, N-terminal domain"/>
    <property type="match status" value="1"/>
</dbReference>
<dbReference type="InterPro" id="IPR037018">
    <property type="entry name" value="GH65_N"/>
</dbReference>
<reference evidence="3 4" key="1">
    <citation type="submission" date="2013-02" db="EMBL/GenBank/DDBJ databases">
        <title>Draft Genome Sequence of Streptomyces afghaniensis, Which Produces Compounds of the Julimycin B-Complex.</title>
        <authorList>
            <person name="Gruening B.A."/>
            <person name="Praeg A."/>
            <person name="Erxleben A."/>
            <person name="Guenther S."/>
            <person name="Fiedler H.-P."/>
            <person name="Goodfellow M."/>
            <person name="Mueller M."/>
        </authorList>
    </citation>
    <scope>NUCLEOTIDE SEQUENCE [LARGE SCALE GENOMIC DNA]</scope>
    <source>
        <strain evidence="3 4">772</strain>
    </source>
</reference>
<proteinExistence type="predicted"/>
<protein>
    <submittedName>
        <fullName evidence="3">Putative glycosyl hydrolase</fullName>
    </submittedName>
</protein>
<evidence type="ECO:0000313" key="4">
    <source>
        <dbReference type="Proteomes" id="UP000015001"/>
    </source>
</evidence>
<sequence length="98" mass="10127">MTGWIWEYEGYDPADGRLRESLCTLGNGYFVTRGALPECAERGEVPSAEKTSPAGRPGTAGRGLELDVAPTASSLPLSGTSGPELACSPLMIGSALVV</sequence>
<dbReference type="AlphaFoldDB" id="S4MXA6"/>
<dbReference type="GO" id="GO:0016787">
    <property type="term" value="F:hydrolase activity"/>
    <property type="evidence" value="ECO:0007669"/>
    <property type="project" value="UniProtKB-KW"/>
</dbReference>
<dbReference type="Pfam" id="PF03636">
    <property type="entry name" value="Glyco_hydro_65N"/>
    <property type="match status" value="1"/>
</dbReference>
<evidence type="ECO:0000259" key="2">
    <source>
        <dbReference type="Pfam" id="PF03636"/>
    </source>
</evidence>
<dbReference type="HOGENOM" id="CLU_2332294_0_0_11"/>
<dbReference type="Proteomes" id="UP000015001">
    <property type="component" value="Unassembled WGS sequence"/>
</dbReference>
<dbReference type="PATRIC" id="fig|1283301.3.peg.2336"/>
<dbReference type="InterPro" id="IPR011013">
    <property type="entry name" value="Gal_mutarotase_sf_dom"/>
</dbReference>
<evidence type="ECO:0000256" key="1">
    <source>
        <dbReference type="SAM" id="MobiDB-lite"/>
    </source>
</evidence>
<feature type="domain" description="Glycoside hydrolase family 65 N-terminal" evidence="2">
    <location>
        <begin position="8"/>
        <end position="40"/>
    </location>
</feature>
<dbReference type="EMBL" id="AOPY01001368">
    <property type="protein sequence ID" value="EPJ40555.1"/>
    <property type="molecule type" value="Genomic_DNA"/>
</dbReference>
<dbReference type="InterPro" id="IPR005196">
    <property type="entry name" value="Glyco_hydro_65_N"/>
</dbReference>
<feature type="region of interest" description="Disordered" evidence="1">
    <location>
        <begin position="42"/>
        <end position="65"/>
    </location>
</feature>
<keyword evidence="4" id="KW-1185">Reference proteome</keyword>
<gene>
    <name evidence="3" type="ORF">STAFG_2363</name>
</gene>
<accession>S4MXA6</accession>
<dbReference type="GO" id="GO:0030246">
    <property type="term" value="F:carbohydrate binding"/>
    <property type="evidence" value="ECO:0007669"/>
    <property type="project" value="InterPro"/>
</dbReference>